<evidence type="ECO:0000256" key="8">
    <source>
        <dbReference type="ARBA" id="ARBA00022989"/>
    </source>
</evidence>
<keyword evidence="4" id="KW-0285">Flavoprotein</keyword>
<feature type="transmembrane region" description="Helical" evidence="12">
    <location>
        <begin position="252"/>
        <end position="272"/>
    </location>
</feature>
<dbReference type="GO" id="GO:0022857">
    <property type="term" value="F:transmembrane transporter activity"/>
    <property type="evidence" value="ECO:0007669"/>
    <property type="project" value="InterPro"/>
</dbReference>
<dbReference type="Pfam" id="PF00083">
    <property type="entry name" value="Sugar_tr"/>
    <property type="match status" value="1"/>
</dbReference>
<evidence type="ECO:0000256" key="1">
    <source>
        <dbReference type="ARBA" id="ARBA00001974"/>
    </source>
</evidence>
<dbReference type="PANTHER" id="PTHR43098">
    <property type="entry name" value="L-ORNITHINE N(5)-MONOOXYGENASE-RELATED"/>
    <property type="match status" value="1"/>
</dbReference>
<protein>
    <recommendedName>
        <fullName evidence="15">Major facilitator superfamily (MFS) profile domain-containing protein</fullName>
    </recommendedName>
</protein>
<dbReference type="VEuPathDB" id="FungiDB:Z518_00881"/>
<keyword evidence="8 12" id="KW-1133">Transmembrane helix</keyword>
<name>A0A0D2JJZ7_9EURO</name>
<evidence type="ECO:0000256" key="10">
    <source>
        <dbReference type="ARBA" id="ARBA00023033"/>
    </source>
</evidence>
<dbReference type="InterPro" id="IPR036259">
    <property type="entry name" value="MFS_trans_sf"/>
</dbReference>
<dbReference type="Gene3D" id="3.50.50.60">
    <property type="entry name" value="FAD/NAD(P)-binding domain"/>
    <property type="match status" value="1"/>
</dbReference>
<dbReference type="STRING" id="1442369.A0A0D2JJZ7"/>
<dbReference type="HOGENOM" id="CLU_546462_0_0_1"/>
<dbReference type="SUPFAM" id="SSF51905">
    <property type="entry name" value="FAD/NAD(P)-binding domain"/>
    <property type="match status" value="1"/>
</dbReference>
<sequence length="499" mass="56160">MDGSLDLQGKRVAVIGTGASGVQLVQAISKVASNLTVFQRTPNMALPMGQSDMNNADNQRVKENFQDAKQKIDSTYAGFLYDFVPSMGRDANEEERNETWEQLFYRGGLHFWLGNYLDLLEDPDVNAAAYRFWRKKALARITNPETAKILAPEIPPHPFGSKRVSLEQGYFECFNRFRTKDGVEHKFDVVIFATGFDAITGSMTKINIRGKDGSIREKWANGVYTYLGMTTHGFPTSSLSMTRKRRQISRQAPHIGCVFVLAVENALIAHYGGPENTNKVGSGFALLLIFLFATFYGCGLDVSSYVYCCEIFPTCVRAKDVGFSIAGLFVMTTIYTSAAGTAFNNIGYRYYIVFIVITSAMLPLIIWKFPETKGLSLEEIGALFGDRVALDRSQLSEQERYKLDERLGRSINMENFDRKGALEEEGDNLGSQIEDIEQRASFKAWKAWKVTSLSLVSRNRRFEEMMMSQWNGNAARSTNILRSSTQVKQPQASNYFHRS</sequence>
<keyword evidence="10" id="KW-0503">Monooxygenase</keyword>
<dbReference type="EMBL" id="KN847475">
    <property type="protein sequence ID" value="KIX09800.1"/>
    <property type="molecule type" value="Genomic_DNA"/>
</dbReference>
<reference evidence="13 14" key="1">
    <citation type="submission" date="2015-01" db="EMBL/GenBank/DDBJ databases">
        <title>The Genome Sequence of Rhinocladiella mackenzie CBS 650.93.</title>
        <authorList>
            <consortium name="The Broad Institute Genomics Platform"/>
            <person name="Cuomo C."/>
            <person name="de Hoog S."/>
            <person name="Gorbushina A."/>
            <person name="Stielow B."/>
            <person name="Teixiera M."/>
            <person name="Abouelleil A."/>
            <person name="Chapman S.B."/>
            <person name="Priest M."/>
            <person name="Young S.K."/>
            <person name="Wortman J."/>
            <person name="Nusbaum C."/>
            <person name="Birren B."/>
        </authorList>
    </citation>
    <scope>NUCLEOTIDE SEQUENCE [LARGE SCALE GENOMIC DNA]</scope>
    <source>
        <strain evidence="13 14">CBS 650.93</strain>
    </source>
</reference>
<dbReference type="SUPFAM" id="SSF103473">
    <property type="entry name" value="MFS general substrate transporter"/>
    <property type="match status" value="1"/>
</dbReference>
<keyword evidence="6" id="KW-0274">FAD</keyword>
<dbReference type="GeneID" id="25288952"/>
<dbReference type="InterPro" id="IPR050775">
    <property type="entry name" value="FAD-binding_Monooxygenases"/>
</dbReference>
<dbReference type="Gene3D" id="1.20.1250.20">
    <property type="entry name" value="MFS general substrate transporter like domains"/>
    <property type="match status" value="1"/>
</dbReference>
<dbReference type="OrthoDB" id="66881at2759"/>
<dbReference type="Proteomes" id="UP000053617">
    <property type="component" value="Unassembled WGS sequence"/>
</dbReference>
<evidence type="ECO:0000256" key="12">
    <source>
        <dbReference type="SAM" id="Phobius"/>
    </source>
</evidence>
<evidence type="ECO:0008006" key="15">
    <source>
        <dbReference type="Google" id="ProtNLM"/>
    </source>
</evidence>
<keyword evidence="5 12" id="KW-0812">Transmembrane</keyword>
<feature type="transmembrane region" description="Helical" evidence="12">
    <location>
        <begin position="321"/>
        <end position="342"/>
    </location>
</feature>
<keyword evidence="7" id="KW-0521">NADP</keyword>
<keyword evidence="9" id="KW-0560">Oxidoreductase</keyword>
<comment type="subcellular location">
    <subcellularLocation>
        <location evidence="2">Membrane</location>
    </subcellularLocation>
</comment>
<keyword evidence="14" id="KW-1185">Reference proteome</keyword>
<keyword evidence="11 12" id="KW-0472">Membrane</keyword>
<dbReference type="AlphaFoldDB" id="A0A0D2JJZ7"/>
<feature type="transmembrane region" description="Helical" evidence="12">
    <location>
        <begin position="284"/>
        <end position="309"/>
    </location>
</feature>
<comment type="similarity">
    <text evidence="3">Belongs to the FAD-binding monooxygenase family.</text>
</comment>
<dbReference type="GO" id="GO:0004497">
    <property type="term" value="F:monooxygenase activity"/>
    <property type="evidence" value="ECO:0007669"/>
    <property type="project" value="UniProtKB-KW"/>
</dbReference>
<comment type="cofactor">
    <cofactor evidence="1">
        <name>FAD</name>
        <dbReference type="ChEBI" id="CHEBI:57692"/>
    </cofactor>
</comment>
<evidence type="ECO:0000256" key="4">
    <source>
        <dbReference type="ARBA" id="ARBA00022630"/>
    </source>
</evidence>
<evidence type="ECO:0000313" key="13">
    <source>
        <dbReference type="EMBL" id="KIX09800.1"/>
    </source>
</evidence>
<dbReference type="RefSeq" id="XP_013276936.1">
    <property type="nucleotide sequence ID" value="XM_013421482.1"/>
</dbReference>
<dbReference type="PANTHER" id="PTHR43098:SF3">
    <property type="entry name" value="L-ORNITHINE N(5)-MONOOXYGENASE-RELATED"/>
    <property type="match status" value="1"/>
</dbReference>
<proteinExistence type="inferred from homology"/>
<dbReference type="GO" id="GO:0016020">
    <property type="term" value="C:membrane"/>
    <property type="evidence" value="ECO:0007669"/>
    <property type="project" value="UniProtKB-SubCell"/>
</dbReference>
<evidence type="ECO:0000256" key="5">
    <source>
        <dbReference type="ARBA" id="ARBA00022692"/>
    </source>
</evidence>
<dbReference type="InterPro" id="IPR005828">
    <property type="entry name" value="MFS_sugar_transport-like"/>
</dbReference>
<gene>
    <name evidence="13" type="ORF">Z518_00881</name>
</gene>
<feature type="transmembrane region" description="Helical" evidence="12">
    <location>
        <begin position="348"/>
        <end position="367"/>
    </location>
</feature>
<evidence type="ECO:0000256" key="9">
    <source>
        <dbReference type="ARBA" id="ARBA00023002"/>
    </source>
</evidence>
<evidence type="ECO:0000256" key="11">
    <source>
        <dbReference type="ARBA" id="ARBA00023136"/>
    </source>
</evidence>
<dbReference type="InterPro" id="IPR036188">
    <property type="entry name" value="FAD/NAD-bd_sf"/>
</dbReference>
<organism evidence="13 14">
    <name type="scientific">Rhinocladiella mackenziei CBS 650.93</name>
    <dbReference type="NCBI Taxonomy" id="1442369"/>
    <lineage>
        <taxon>Eukaryota</taxon>
        <taxon>Fungi</taxon>
        <taxon>Dikarya</taxon>
        <taxon>Ascomycota</taxon>
        <taxon>Pezizomycotina</taxon>
        <taxon>Eurotiomycetes</taxon>
        <taxon>Chaetothyriomycetidae</taxon>
        <taxon>Chaetothyriales</taxon>
        <taxon>Herpotrichiellaceae</taxon>
        <taxon>Rhinocladiella</taxon>
    </lineage>
</organism>
<evidence type="ECO:0000313" key="14">
    <source>
        <dbReference type="Proteomes" id="UP000053617"/>
    </source>
</evidence>
<evidence type="ECO:0000256" key="2">
    <source>
        <dbReference type="ARBA" id="ARBA00004370"/>
    </source>
</evidence>
<evidence type="ECO:0000256" key="7">
    <source>
        <dbReference type="ARBA" id="ARBA00022857"/>
    </source>
</evidence>
<evidence type="ECO:0000256" key="3">
    <source>
        <dbReference type="ARBA" id="ARBA00010139"/>
    </source>
</evidence>
<accession>A0A0D2JJZ7</accession>
<evidence type="ECO:0000256" key="6">
    <source>
        <dbReference type="ARBA" id="ARBA00022827"/>
    </source>
</evidence>